<comment type="subcellular location">
    <subcellularLocation>
        <location evidence="1">Membrane</location>
        <topology evidence="1">Multi-pass membrane protein</topology>
    </subcellularLocation>
</comment>
<dbReference type="InterPro" id="IPR050768">
    <property type="entry name" value="UPF0353/GerABKA_families"/>
</dbReference>
<gene>
    <name evidence="6" type="ORF">B4067_4103</name>
</gene>
<dbReference type="Pfam" id="PF03323">
    <property type="entry name" value="GerA"/>
    <property type="match status" value="1"/>
</dbReference>
<dbReference type="GO" id="GO:0016020">
    <property type="term" value="C:membrane"/>
    <property type="evidence" value="ECO:0007669"/>
    <property type="project" value="UniProtKB-SubCell"/>
</dbReference>
<evidence type="ECO:0008006" key="8">
    <source>
        <dbReference type="Google" id="ProtNLM"/>
    </source>
</evidence>
<keyword evidence="4" id="KW-1133">Transmembrane helix</keyword>
<keyword evidence="3" id="KW-0812">Transmembrane</keyword>
<name>A0ABD3ZSR1_BACIU</name>
<dbReference type="PANTHER" id="PTHR22550">
    <property type="entry name" value="SPORE GERMINATION PROTEIN"/>
    <property type="match status" value="1"/>
</dbReference>
<accession>A0ABD3ZSR1</accession>
<keyword evidence="5" id="KW-0472">Membrane</keyword>
<proteinExistence type="inferred from homology"/>
<dbReference type="InterPro" id="IPR004995">
    <property type="entry name" value="Spore_Ger"/>
</dbReference>
<comment type="similarity">
    <text evidence="2">Belongs to the GerABKA family.</text>
</comment>
<evidence type="ECO:0000256" key="4">
    <source>
        <dbReference type="ARBA" id="ARBA00022989"/>
    </source>
</evidence>
<evidence type="ECO:0000256" key="1">
    <source>
        <dbReference type="ARBA" id="ARBA00004141"/>
    </source>
</evidence>
<evidence type="ECO:0000313" key="6">
    <source>
        <dbReference type="EMBL" id="KIL31057.1"/>
    </source>
</evidence>
<reference evidence="6 7" key="1">
    <citation type="submission" date="2014-11" db="EMBL/GenBank/DDBJ databases">
        <title>Draft Genome Sequences of Nine Bacillus subtilis Strains that Form Spores with High Heat-Resistance.</title>
        <authorList>
            <person name="Krawcyk A.O."/>
            <person name="Berendsen E.M."/>
            <person name="de Jong A."/>
            <person name="Holsappel S."/>
            <person name="Eijlander R.T."/>
            <person name="Wells-Bennik M."/>
            <person name="Kuipers O.P."/>
        </authorList>
    </citation>
    <scope>NUCLEOTIDE SEQUENCE [LARGE SCALE GENOMIC DNA]</scope>
    <source>
        <strain evidence="6 7">B4067</strain>
    </source>
</reference>
<dbReference type="AlphaFoldDB" id="A0ABD3ZSR1"/>
<protein>
    <recommendedName>
        <fullName evidence="8">Spore germination protein</fullName>
    </recommendedName>
</protein>
<evidence type="ECO:0000256" key="2">
    <source>
        <dbReference type="ARBA" id="ARBA00005278"/>
    </source>
</evidence>
<organism evidence="6 7">
    <name type="scientific">Bacillus subtilis subsp. subtilis</name>
    <dbReference type="NCBI Taxonomy" id="135461"/>
    <lineage>
        <taxon>Bacteria</taxon>
        <taxon>Bacillati</taxon>
        <taxon>Bacillota</taxon>
        <taxon>Bacilli</taxon>
        <taxon>Bacillales</taxon>
        <taxon>Bacillaceae</taxon>
        <taxon>Bacillus</taxon>
    </lineage>
</organism>
<evidence type="ECO:0000313" key="7">
    <source>
        <dbReference type="Proteomes" id="UP000031970"/>
    </source>
</evidence>
<dbReference type="PANTHER" id="PTHR22550:SF5">
    <property type="entry name" value="LEUCINE ZIPPER PROTEIN 4"/>
    <property type="match status" value="1"/>
</dbReference>
<comment type="caution">
    <text evidence="6">The sequence shown here is derived from an EMBL/GenBank/DDBJ whole genome shotgun (WGS) entry which is preliminary data.</text>
</comment>
<evidence type="ECO:0000256" key="3">
    <source>
        <dbReference type="ARBA" id="ARBA00022692"/>
    </source>
</evidence>
<evidence type="ECO:0000256" key="5">
    <source>
        <dbReference type="ARBA" id="ARBA00023136"/>
    </source>
</evidence>
<dbReference type="EMBL" id="JSXS01000078">
    <property type="protein sequence ID" value="KIL31057.1"/>
    <property type="molecule type" value="Genomic_DNA"/>
</dbReference>
<sequence length="179" mass="20040">MQIDSDLQNNLDTLKKTLGQNDDMMFYTFAFGDSRQKACLLYIDGLTENKMLAQYVISPLQKEALAHKESSIEDLSAFFFGFHHSVVSTMKEIEQLVFSGQAILLADGYRGGLAFDTKSVTTRSLDEPSSEVVEHGPKIGFIEKLRTNTALLRERTSDPNLVIKEMTLGKRTKKKIAVA</sequence>
<dbReference type="Proteomes" id="UP000031970">
    <property type="component" value="Unassembled WGS sequence"/>
</dbReference>